<dbReference type="PROSITE" id="PS00211">
    <property type="entry name" value="ABC_TRANSPORTER_1"/>
    <property type="match status" value="1"/>
</dbReference>
<dbReference type="InterPro" id="IPR017871">
    <property type="entry name" value="ABC_transporter-like_CS"/>
</dbReference>
<keyword evidence="10" id="KW-0378">Hydrolase</keyword>
<proteinExistence type="inferred from homology"/>
<dbReference type="InterPro" id="IPR003593">
    <property type="entry name" value="AAA+_ATPase"/>
</dbReference>
<evidence type="ECO:0000256" key="8">
    <source>
        <dbReference type="RuleBase" id="RU364083"/>
    </source>
</evidence>
<dbReference type="Gene3D" id="3.40.50.300">
    <property type="entry name" value="P-loop containing nucleotide triphosphate hydrolases"/>
    <property type="match status" value="1"/>
</dbReference>
<evidence type="ECO:0000256" key="2">
    <source>
        <dbReference type="ARBA" id="ARBA00022448"/>
    </source>
</evidence>
<dbReference type="InterPro" id="IPR008995">
    <property type="entry name" value="Mo/tungstate-bd_C_term_dom"/>
</dbReference>
<comment type="catalytic activity">
    <reaction evidence="8">
        <text>ATP + H2O + polyamine-[polyamine-binding protein]Side 1 = ADP + phosphate + polyamineSide 2 + [polyamine-binding protein]Side 1.</text>
        <dbReference type="EC" id="7.6.2.11"/>
    </reaction>
</comment>
<dbReference type="GO" id="GO:0016887">
    <property type="term" value="F:ATP hydrolysis activity"/>
    <property type="evidence" value="ECO:0007669"/>
    <property type="project" value="InterPro"/>
</dbReference>
<keyword evidence="7 8" id="KW-0472">Membrane</keyword>
<dbReference type="SUPFAM" id="SSF52540">
    <property type="entry name" value="P-loop containing nucleoside triphosphate hydrolases"/>
    <property type="match status" value="1"/>
</dbReference>
<keyword evidence="5 8" id="KW-0067">ATP-binding</keyword>
<accession>A0A3S4GJ33</accession>
<name>A0A3S4GJ33_9HYPH</name>
<dbReference type="Gene3D" id="2.40.50.100">
    <property type="match status" value="1"/>
</dbReference>
<evidence type="ECO:0000313" key="10">
    <source>
        <dbReference type="EMBL" id="VDS04172.1"/>
    </source>
</evidence>
<keyword evidence="3 8" id="KW-1003">Cell membrane</keyword>
<protein>
    <recommendedName>
        <fullName evidence="8">Spermidine/putrescine import ATP-binding protein PotA</fullName>
        <ecNumber evidence="8">7.6.2.11</ecNumber>
    </recommendedName>
</protein>
<dbReference type="SUPFAM" id="SSF50331">
    <property type="entry name" value="MOP-like"/>
    <property type="match status" value="1"/>
</dbReference>
<gene>
    <name evidence="10" type="primary">potA_3</name>
    <name evidence="8" type="synonym">potA</name>
    <name evidence="10" type="ORF">DEVEQU_01303</name>
</gene>
<organism evidence="10 11">
    <name type="scientific">Devosia equisanguinis</name>
    <dbReference type="NCBI Taxonomy" id="2490941"/>
    <lineage>
        <taxon>Bacteria</taxon>
        <taxon>Pseudomonadati</taxon>
        <taxon>Pseudomonadota</taxon>
        <taxon>Alphaproteobacteria</taxon>
        <taxon>Hyphomicrobiales</taxon>
        <taxon>Devosiaceae</taxon>
        <taxon>Devosia</taxon>
    </lineage>
</organism>
<keyword evidence="2 8" id="KW-0813">Transport</keyword>
<sequence length="364" mass="39804">MSRVTFKAINKLFPGRNGRPDAHAVRDLDLVIEDGALVTLLGPSGCGKTTTLRMLAGFETPSSGSISIDDRDITTTPVNKRDIGMVFQSYALFPHMSVRENVAFGLKVLKLSSSEINRRVEDILKMMALSQLADRQPSQLSGGQQQRVALARTVVAEPRVLLFDEPLSNLDAQLRERMRDELRQLQQRLGITSLYVTHDQSEAMAISDRVVVMRDGVVEQNGAPQDIYARPATAFVAEFMGKANIVRVKVESVSDTSVRAKLGGASVDLPRHELAIKPSEAIDYVIRPEQMLISETGAIAAVVERAVYQGGFVEYHVTIDGAACTLVDHLYHTHRLYRAGETIRVDIGTAVPWPLAASIAGVSA</sequence>
<evidence type="ECO:0000313" key="11">
    <source>
        <dbReference type="Proteomes" id="UP000268844"/>
    </source>
</evidence>
<keyword evidence="6 8" id="KW-1278">Translocase</keyword>
<dbReference type="PROSITE" id="PS50893">
    <property type="entry name" value="ABC_TRANSPORTER_2"/>
    <property type="match status" value="1"/>
</dbReference>
<dbReference type="Pfam" id="PF08402">
    <property type="entry name" value="TOBE_2"/>
    <property type="match status" value="1"/>
</dbReference>
<reference evidence="10 11" key="1">
    <citation type="submission" date="2018-12" db="EMBL/GenBank/DDBJ databases">
        <authorList>
            <person name="Criscuolo A."/>
        </authorList>
    </citation>
    <scope>NUCLEOTIDE SEQUENCE [LARGE SCALE GENOMIC DNA]</scope>
    <source>
        <strain evidence="10">ACIP1116281</strain>
    </source>
</reference>
<keyword evidence="11" id="KW-1185">Reference proteome</keyword>
<dbReference type="RefSeq" id="WP_126149764.1">
    <property type="nucleotide sequence ID" value="NZ_JBHTMH010000001.1"/>
</dbReference>
<dbReference type="GO" id="GO:0015417">
    <property type="term" value="F:ABC-type polyamine transporter activity"/>
    <property type="evidence" value="ECO:0007669"/>
    <property type="project" value="UniProtKB-EC"/>
</dbReference>
<dbReference type="InterPro" id="IPR050093">
    <property type="entry name" value="ABC_SmlMolc_Importer"/>
</dbReference>
<comment type="subcellular location">
    <subcellularLocation>
        <location evidence="1">Cell inner membrane</location>
        <topology evidence="1">Peripheral membrane protein</topology>
    </subcellularLocation>
</comment>
<dbReference type="EC" id="7.6.2.11" evidence="8"/>
<feature type="domain" description="ABC transporter" evidence="9">
    <location>
        <begin position="4"/>
        <end position="240"/>
    </location>
</feature>
<dbReference type="PANTHER" id="PTHR42781:SF4">
    <property type="entry name" value="SPERMIDINE_PUTRESCINE IMPORT ATP-BINDING PROTEIN POTA"/>
    <property type="match status" value="1"/>
</dbReference>
<dbReference type="OrthoDB" id="9802264at2"/>
<evidence type="ECO:0000259" key="9">
    <source>
        <dbReference type="PROSITE" id="PS50893"/>
    </source>
</evidence>
<evidence type="ECO:0000256" key="6">
    <source>
        <dbReference type="ARBA" id="ARBA00022967"/>
    </source>
</evidence>
<dbReference type="FunFam" id="3.40.50.300:FF:000042">
    <property type="entry name" value="Maltose/maltodextrin ABC transporter, ATP-binding protein"/>
    <property type="match status" value="1"/>
</dbReference>
<dbReference type="NCBIfam" id="TIGR01187">
    <property type="entry name" value="potA"/>
    <property type="match status" value="1"/>
</dbReference>
<dbReference type="PANTHER" id="PTHR42781">
    <property type="entry name" value="SPERMIDINE/PUTRESCINE IMPORT ATP-BINDING PROTEIN POTA"/>
    <property type="match status" value="1"/>
</dbReference>
<dbReference type="SMART" id="SM00382">
    <property type="entry name" value="AAA"/>
    <property type="match status" value="1"/>
</dbReference>
<keyword evidence="4 8" id="KW-0547">Nucleotide-binding</keyword>
<dbReference type="Pfam" id="PF00005">
    <property type="entry name" value="ABC_tran"/>
    <property type="match status" value="1"/>
</dbReference>
<dbReference type="GO" id="GO:0043190">
    <property type="term" value="C:ATP-binding cassette (ABC) transporter complex"/>
    <property type="evidence" value="ECO:0007669"/>
    <property type="project" value="InterPro"/>
</dbReference>
<evidence type="ECO:0000256" key="5">
    <source>
        <dbReference type="ARBA" id="ARBA00022840"/>
    </source>
</evidence>
<comment type="subunit">
    <text evidence="8">The complex is composed of two ATP-binding proteins (PotA), two transmembrane proteins (PotB and PotC) and a solute-binding protein (PotD).</text>
</comment>
<comment type="function">
    <text evidence="8">Part of the ABC transporter complex PotABCD involved in spermidine/putrescine import. Responsible for energy coupling to the transport system.</text>
</comment>
<dbReference type="InterPro" id="IPR013611">
    <property type="entry name" value="Transp-assoc_OB_typ2"/>
</dbReference>
<evidence type="ECO:0000256" key="3">
    <source>
        <dbReference type="ARBA" id="ARBA00022475"/>
    </source>
</evidence>
<dbReference type="InterPro" id="IPR003439">
    <property type="entry name" value="ABC_transporter-like_ATP-bd"/>
</dbReference>
<dbReference type="EMBL" id="UZWD01000020">
    <property type="protein sequence ID" value="VDS04172.1"/>
    <property type="molecule type" value="Genomic_DNA"/>
</dbReference>
<dbReference type="AlphaFoldDB" id="A0A3S4GJ33"/>
<dbReference type="InterPro" id="IPR027417">
    <property type="entry name" value="P-loop_NTPase"/>
</dbReference>
<dbReference type="GO" id="GO:0005524">
    <property type="term" value="F:ATP binding"/>
    <property type="evidence" value="ECO:0007669"/>
    <property type="project" value="UniProtKB-KW"/>
</dbReference>
<evidence type="ECO:0000256" key="7">
    <source>
        <dbReference type="ARBA" id="ARBA00023136"/>
    </source>
</evidence>
<evidence type="ECO:0000256" key="1">
    <source>
        <dbReference type="ARBA" id="ARBA00004417"/>
    </source>
</evidence>
<dbReference type="InterPro" id="IPR005893">
    <property type="entry name" value="PotA-like"/>
</dbReference>
<comment type="similarity">
    <text evidence="8">Belongs to the ABC transporter superfamily. Spermidine/putrescine importer (TC 3.A.1.11.1) family.</text>
</comment>
<evidence type="ECO:0000256" key="4">
    <source>
        <dbReference type="ARBA" id="ARBA00022741"/>
    </source>
</evidence>
<dbReference type="Proteomes" id="UP000268844">
    <property type="component" value="Unassembled WGS sequence"/>
</dbReference>